<dbReference type="PANTHER" id="PTHR10885:SF0">
    <property type="entry name" value="ISOPENTENYL-DIPHOSPHATE DELTA-ISOMERASE"/>
    <property type="match status" value="1"/>
</dbReference>
<evidence type="ECO:0000256" key="2">
    <source>
        <dbReference type="ARBA" id="ARBA00007579"/>
    </source>
</evidence>
<feature type="active site" evidence="10 11">
    <location>
        <position position="62"/>
    </location>
</feature>
<feature type="binding site" evidence="10">
    <location>
        <position position="110"/>
    </location>
    <ligand>
        <name>Mn(2+)</name>
        <dbReference type="ChEBI" id="CHEBI:29035"/>
    </ligand>
</feature>
<dbReference type="GO" id="GO:0050992">
    <property type="term" value="P:dimethylallyl diphosphate biosynthetic process"/>
    <property type="evidence" value="ECO:0007669"/>
    <property type="project" value="UniProtKB-UniRule"/>
</dbReference>
<evidence type="ECO:0000313" key="14">
    <source>
        <dbReference type="Proteomes" id="UP000244911"/>
    </source>
</evidence>
<keyword evidence="6 10" id="KW-0460">Magnesium</keyword>
<dbReference type="InterPro" id="IPR015797">
    <property type="entry name" value="NUDIX_hydrolase-like_dom_sf"/>
</dbReference>
<dbReference type="GO" id="GO:0004452">
    <property type="term" value="F:isopentenyl-diphosphate delta-isomerase activity"/>
    <property type="evidence" value="ECO:0007669"/>
    <property type="project" value="UniProtKB-UniRule"/>
</dbReference>
<dbReference type="AlphaFoldDB" id="A0A2R8ASK8"/>
<evidence type="ECO:0000256" key="10">
    <source>
        <dbReference type="HAMAP-Rule" id="MF_00202"/>
    </source>
</evidence>
<dbReference type="OrthoDB" id="9809458at2"/>
<dbReference type="CDD" id="cd02885">
    <property type="entry name" value="NUDIX_IPP_Isomerase"/>
    <property type="match status" value="1"/>
</dbReference>
<evidence type="ECO:0000313" key="13">
    <source>
        <dbReference type="EMBL" id="SPF79038.1"/>
    </source>
</evidence>
<keyword evidence="14" id="KW-1185">Reference proteome</keyword>
<evidence type="ECO:0000256" key="3">
    <source>
        <dbReference type="ARBA" id="ARBA00012057"/>
    </source>
</evidence>
<comment type="cofactor">
    <cofactor evidence="10">
        <name>Mg(2+)</name>
        <dbReference type="ChEBI" id="CHEBI:18420"/>
    </cofactor>
    <text evidence="10">Binds 1 Mg(2+) ion per subunit. The magnesium ion binds only when substrate is bound.</text>
</comment>
<evidence type="ECO:0000256" key="4">
    <source>
        <dbReference type="ARBA" id="ARBA00022490"/>
    </source>
</evidence>
<dbReference type="RefSeq" id="WP_108858007.1">
    <property type="nucleotide sequence ID" value="NZ_OMOI01000002.1"/>
</dbReference>
<comment type="catalytic activity">
    <reaction evidence="10">
        <text>isopentenyl diphosphate = dimethylallyl diphosphate</text>
        <dbReference type="Rhea" id="RHEA:23284"/>
        <dbReference type="ChEBI" id="CHEBI:57623"/>
        <dbReference type="ChEBI" id="CHEBI:128769"/>
        <dbReference type="EC" id="5.3.3.2"/>
    </reaction>
</comment>
<feature type="binding site" evidence="10">
    <location>
        <position position="64"/>
    </location>
    <ligand>
        <name>Mn(2+)</name>
        <dbReference type="ChEBI" id="CHEBI:29035"/>
    </ligand>
</feature>
<dbReference type="Pfam" id="PF00293">
    <property type="entry name" value="NUDIX"/>
    <property type="match status" value="1"/>
</dbReference>
<comment type="cofactor">
    <cofactor evidence="10">
        <name>Mn(2+)</name>
        <dbReference type="ChEBI" id="CHEBI:29035"/>
    </cofactor>
    <text evidence="10">Binds 1 Mn(2+) ion per subunit.</text>
</comment>
<feature type="domain" description="Nudix hydrolase" evidence="12">
    <location>
        <begin position="26"/>
        <end position="160"/>
    </location>
</feature>
<keyword evidence="4 10" id="KW-0963">Cytoplasm</keyword>
<dbReference type="GO" id="GO:0046872">
    <property type="term" value="F:metal ion binding"/>
    <property type="evidence" value="ECO:0007669"/>
    <property type="project" value="UniProtKB-KW"/>
</dbReference>
<gene>
    <name evidence="10 13" type="primary">idi</name>
    <name evidence="13" type="ORF">ALP8811_02972</name>
</gene>
<evidence type="ECO:0000256" key="9">
    <source>
        <dbReference type="ARBA" id="ARBA00023235"/>
    </source>
</evidence>
<dbReference type="PIRSF" id="PIRSF018427">
    <property type="entry name" value="Isopntndiph_ism"/>
    <property type="match status" value="1"/>
</dbReference>
<feature type="binding site" evidence="10">
    <location>
        <position position="28"/>
    </location>
    <ligand>
        <name>Mn(2+)</name>
        <dbReference type="ChEBI" id="CHEBI:29035"/>
    </ligand>
</feature>
<accession>A0A2R8ASK8</accession>
<feature type="binding site" evidence="10">
    <location>
        <position position="108"/>
    </location>
    <ligand>
        <name>Mn(2+)</name>
        <dbReference type="ChEBI" id="CHEBI:29035"/>
    </ligand>
</feature>
<protein>
    <recommendedName>
        <fullName evidence="3 10">Isopentenyl-diphosphate Delta-isomerase</fullName>
        <shortName evidence="10">IPP isomerase</shortName>
        <ecNumber evidence="3 10">5.3.3.2</ecNumber>
    </recommendedName>
    <alternativeName>
        <fullName evidence="10">IPP:DMAPP isomerase</fullName>
    </alternativeName>
    <alternativeName>
        <fullName evidence="10">Isopentenyl pyrophosphate isomerase</fullName>
    </alternativeName>
</protein>
<organism evidence="13 14">
    <name type="scientific">Aliiroseovarius pelagivivens</name>
    <dbReference type="NCBI Taxonomy" id="1639690"/>
    <lineage>
        <taxon>Bacteria</taxon>
        <taxon>Pseudomonadati</taxon>
        <taxon>Pseudomonadota</taxon>
        <taxon>Alphaproteobacteria</taxon>
        <taxon>Rhodobacterales</taxon>
        <taxon>Paracoccaceae</taxon>
        <taxon>Aliiroseovarius</taxon>
    </lineage>
</organism>
<comment type="similarity">
    <text evidence="2 10">Belongs to the IPP isomerase type 1 family.</text>
</comment>
<comment type="function">
    <text evidence="10">Catalyzes the 1,3-allylic rearrangement of the homoallylic substrate isopentenyl (IPP) to its highly electrophilic allylic isomer, dimethylallyl diphosphate (DMAPP).</text>
</comment>
<dbReference type="PROSITE" id="PS51462">
    <property type="entry name" value="NUDIX"/>
    <property type="match status" value="1"/>
</dbReference>
<comment type="pathway">
    <text evidence="1 10">Isoprenoid biosynthesis; dimethylallyl diphosphate biosynthesis; dimethylallyl diphosphate from isopentenyl diphosphate: step 1/1.</text>
</comment>
<dbReference type="HAMAP" id="MF_00202">
    <property type="entry name" value="Idi"/>
    <property type="match status" value="1"/>
</dbReference>
<dbReference type="EMBL" id="OMOI01000002">
    <property type="protein sequence ID" value="SPF79038.1"/>
    <property type="molecule type" value="Genomic_DNA"/>
</dbReference>
<name>A0A2R8ASK8_9RHOB</name>
<keyword evidence="8 10" id="KW-0414">Isoprene biosynthesis</keyword>
<evidence type="ECO:0000256" key="11">
    <source>
        <dbReference type="PIRSR" id="PIRSR018427-1"/>
    </source>
</evidence>
<sequence>MTTMIPTWVDGTLTPVEKLEAHVKGLRHKAVSVFLICEDQVLIQQRAAEKYHTPNLWANTCCTHPHWDEDPRECAIRRLDEELGIKGVDPVWVENLEYRADVGGGLIEHEVVDLFIIHCETRPDLDLNPDEVQAVDWLDRAELETKIAENPDQFTPWLKIYMAKHSTSVFGPA</sequence>
<dbReference type="GO" id="GO:0009240">
    <property type="term" value="P:isopentenyl diphosphate biosynthetic process"/>
    <property type="evidence" value="ECO:0007669"/>
    <property type="project" value="TreeGrafter"/>
</dbReference>
<evidence type="ECO:0000256" key="6">
    <source>
        <dbReference type="ARBA" id="ARBA00022842"/>
    </source>
</evidence>
<reference evidence="13 14" key="1">
    <citation type="submission" date="2018-03" db="EMBL/GenBank/DDBJ databases">
        <authorList>
            <person name="Keele B.F."/>
        </authorList>
    </citation>
    <scope>NUCLEOTIDE SEQUENCE [LARGE SCALE GENOMIC DNA]</scope>
    <source>
        <strain evidence="13 14">CECT 8811</strain>
    </source>
</reference>
<evidence type="ECO:0000256" key="8">
    <source>
        <dbReference type="ARBA" id="ARBA00023229"/>
    </source>
</evidence>
<dbReference type="InterPro" id="IPR011876">
    <property type="entry name" value="IsopentenylPP_isomerase_typ1"/>
</dbReference>
<dbReference type="InterPro" id="IPR056375">
    <property type="entry name" value="Idi_bact"/>
</dbReference>
<feature type="binding site" evidence="10">
    <location>
        <position position="82"/>
    </location>
    <ligand>
        <name>Mg(2+)</name>
        <dbReference type="ChEBI" id="CHEBI:18420"/>
    </ligand>
</feature>
<dbReference type="Gene3D" id="3.90.79.10">
    <property type="entry name" value="Nucleoside Triphosphate Pyrophosphohydrolase"/>
    <property type="match status" value="1"/>
</dbReference>
<dbReference type="InterPro" id="IPR000086">
    <property type="entry name" value="NUDIX_hydrolase_dom"/>
</dbReference>
<feature type="binding site" evidence="10">
    <location>
        <position position="22"/>
    </location>
    <ligand>
        <name>Mn(2+)</name>
        <dbReference type="ChEBI" id="CHEBI:29035"/>
    </ligand>
</feature>
<dbReference type="NCBIfam" id="TIGR02150">
    <property type="entry name" value="IPP_isom_1"/>
    <property type="match status" value="1"/>
</dbReference>
<evidence type="ECO:0000256" key="7">
    <source>
        <dbReference type="ARBA" id="ARBA00023211"/>
    </source>
</evidence>
<dbReference type="UniPathway" id="UPA00059">
    <property type="reaction ID" value="UER00104"/>
</dbReference>
<comment type="subcellular location">
    <subcellularLocation>
        <location evidence="10">Cytoplasm</location>
    </subcellularLocation>
</comment>
<keyword evidence="7 10" id="KW-0464">Manganese</keyword>
<evidence type="ECO:0000256" key="1">
    <source>
        <dbReference type="ARBA" id="ARBA00004826"/>
    </source>
</evidence>
<evidence type="ECO:0000259" key="12">
    <source>
        <dbReference type="PROSITE" id="PS51462"/>
    </source>
</evidence>
<dbReference type="GO" id="GO:0005737">
    <property type="term" value="C:cytoplasm"/>
    <property type="evidence" value="ECO:0007669"/>
    <property type="project" value="UniProtKB-SubCell"/>
</dbReference>
<feature type="active site" evidence="10 11">
    <location>
        <position position="110"/>
    </location>
</feature>
<keyword evidence="5 10" id="KW-0479">Metal-binding</keyword>
<dbReference type="EC" id="5.3.3.2" evidence="3 10"/>
<proteinExistence type="inferred from homology"/>
<dbReference type="Proteomes" id="UP000244911">
    <property type="component" value="Unassembled WGS sequence"/>
</dbReference>
<evidence type="ECO:0000256" key="5">
    <source>
        <dbReference type="ARBA" id="ARBA00022723"/>
    </source>
</evidence>
<keyword evidence="9 10" id="KW-0413">Isomerase</keyword>
<dbReference type="PANTHER" id="PTHR10885">
    <property type="entry name" value="ISOPENTENYL-DIPHOSPHATE DELTA-ISOMERASE"/>
    <property type="match status" value="1"/>
</dbReference>
<dbReference type="SUPFAM" id="SSF55811">
    <property type="entry name" value="Nudix"/>
    <property type="match status" value="1"/>
</dbReference>